<gene>
    <name evidence="1" type="ORF">GTS_55550</name>
</gene>
<sequence length="225" mass="25087">MRAAHLEPLAEYPGAHAPWLSRCLRCTKLVTPRYNGVRRGTGCRYCNDTTIKPDVAAARMRGVDLEPLEPYPGSLRPWKCRCLRCKRIVTPCYSTVKQGWGGCRWCRTSGFKAADEALIYLITHPGYGAAKIGVTAPSGVRLSRHQTQGWQVLVSETVDGQIALGIEQDILNWWRVELGLPKYLSPKEMPNGGHTETVETDCINLAATMSRIRSLIRGKPSRVRP</sequence>
<organism evidence="1 2">
    <name type="scientific">Gandjariella thermophila</name>
    <dbReference type="NCBI Taxonomy" id="1931992"/>
    <lineage>
        <taxon>Bacteria</taxon>
        <taxon>Bacillati</taxon>
        <taxon>Actinomycetota</taxon>
        <taxon>Actinomycetes</taxon>
        <taxon>Pseudonocardiales</taxon>
        <taxon>Pseudonocardiaceae</taxon>
        <taxon>Gandjariella</taxon>
    </lineage>
</organism>
<evidence type="ECO:0000313" key="1">
    <source>
        <dbReference type="EMBL" id="GDY33922.1"/>
    </source>
</evidence>
<proteinExistence type="predicted"/>
<reference evidence="2" key="1">
    <citation type="submission" date="2019-04" db="EMBL/GenBank/DDBJ databases">
        <title>Draft genome sequence of Pseudonocardiaceae bacterium SL3-2-4.</title>
        <authorList>
            <person name="Ningsih F."/>
            <person name="Yokota A."/>
            <person name="Sakai Y."/>
            <person name="Nanatani K."/>
            <person name="Yabe S."/>
            <person name="Oetari A."/>
            <person name="Sjamsuridzal W."/>
        </authorList>
    </citation>
    <scope>NUCLEOTIDE SEQUENCE [LARGE SCALE GENOMIC DNA]</scope>
    <source>
        <strain evidence="2">SL3-2-4</strain>
    </source>
</reference>
<keyword evidence="2" id="KW-1185">Reference proteome</keyword>
<name>A0A4D4JET1_9PSEU</name>
<dbReference type="Proteomes" id="UP000298860">
    <property type="component" value="Unassembled WGS sequence"/>
</dbReference>
<evidence type="ECO:0000313" key="2">
    <source>
        <dbReference type="Proteomes" id="UP000298860"/>
    </source>
</evidence>
<dbReference type="EMBL" id="BJFL01000067">
    <property type="protein sequence ID" value="GDY33922.1"/>
    <property type="molecule type" value="Genomic_DNA"/>
</dbReference>
<dbReference type="AlphaFoldDB" id="A0A4D4JET1"/>
<comment type="caution">
    <text evidence="1">The sequence shown here is derived from an EMBL/GenBank/DDBJ whole genome shotgun (WGS) entry which is preliminary data.</text>
</comment>
<accession>A0A4D4JET1</accession>
<protein>
    <submittedName>
        <fullName evidence="1">Uncharacterized protein</fullName>
    </submittedName>
</protein>